<evidence type="ECO:0000313" key="3">
    <source>
        <dbReference type="Proteomes" id="UP000027192"/>
    </source>
</evidence>
<feature type="transmembrane region" description="Helical" evidence="1">
    <location>
        <begin position="31"/>
        <end position="48"/>
    </location>
</feature>
<gene>
    <name evidence="2" type="ORF">EA58_18945</name>
</gene>
<dbReference type="OrthoDB" id="7619970at2"/>
<sequence>MPYFQYYGIDWIAMVLTFLAIWQIGNQNRIGFILMIFGNACWIAVGYLTDSMAMMIANLIFCLLNVRAILKWSKAAHQHSQE</sequence>
<dbReference type="EMBL" id="JMIB01000038">
    <property type="protein sequence ID" value="KDM90021.1"/>
    <property type="molecule type" value="Genomic_DNA"/>
</dbReference>
<accession>A0A066RLL1</accession>
<protein>
    <submittedName>
        <fullName evidence="2">PnuC protein</fullName>
    </submittedName>
</protein>
<proteinExistence type="predicted"/>
<keyword evidence="1" id="KW-0812">Transmembrane</keyword>
<feature type="transmembrane region" description="Helical" evidence="1">
    <location>
        <begin position="54"/>
        <end position="70"/>
    </location>
</feature>
<keyword evidence="3" id="KW-1185">Reference proteome</keyword>
<dbReference type="RefSeq" id="WP_036756126.1">
    <property type="nucleotide sequence ID" value="NZ_JAGSGC010000008.1"/>
</dbReference>
<keyword evidence="1" id="KW-0472">Membrane</keyword>
<dbReference type="Proteomes" id="UP000027192">
    <property type="component" value="Unassembled WGS sequence"/>
</dbReference>
<organism evidence="2 3">
    <name type="scientific">Photobacterium galatheae</name>
    <dbReference type="NCBI Taxonomy" id="1654360"/>
    <lineage>
        <taxon>Bacteria</taxon>
        <taxon>Pseudomonadati</taxon>
        <taxon>Pseudomonadota</taxon>
        <taxon>Gammaproteobacteria</taxon>
        <taxon>Vibrionales</taxon>
        <taxon>Vibrionaceae</taxon>
        <taxon>Photobacterium</taxon>
    </lineage>
</organism>
<name>A0A066RLL1_9GAMM</name>
<dbReference type="AlphaFoldDB" id="A0A066RLL1"/>
<comment type="caution">
    <text evidence="2">The sequence shown here is derived from an EMBL/GenBank/DDBJ whole genome shotgun (WGS) entry which is preliminary data.</text>
</comment>
<feature type="transmembrane region" description="Helical" evidence="1">
    <location>
        <begin position="6"/>
        <end position="24"/>
    </location>
</feature>
<evidence type="ECO:0000256" key="1">
    <source>
        <dbReference type="SAM" id="Phobius"/>
    </source>
</evidence>
<dbReference type="STRING" id="1654360.EA58_18945"/>
<reference evidence="2 3" key="1">
    <citation type="submission" date="2014-04" db="EMBL/GenBank/DDBJ databases">
        <title>Draft genome sequence of Photobacterium halotolerans S2753: a solonamide, ngercheumicin and holomycin producer.</title>
        <authorList>
            <person name="Machado H.R."/>
            <person name="Gram L."/>
        </authorList>
    </citation>
    <scope>NUCLEOTIDE SEQUENCE [LARGE SCALE GENOMIC DNA]</scope>
    <source>
        <strain evidence="2 3">S2753</strain>
    </source>
</reference>
<keyword evidence="1" id="KW-1133">Transmembrane helix</keyword>
<evidence type="ECO:0000313" key="2">
    <source>
        <dbReference type="EMBL" id="KDM90021.1"/>
    </source>
</evidence>